<dbReference type="EMBL" id="BAAATJ010000001">
    <property type="protein sequence ID" value="GAA2383119.1"/>
    <property type="molecule type" value="Genomic_DNA"/>
</dbReference>
<dbReference type="PANTHER" id="PTHR21310">
    <property type="entry name" value="AMINOGLYCOSIDE PHOSPHOTRANSFERASE-RELATED-RELATED"/>
    <property type="match status" value="1"/>
</dbReference>
<feature type="domain" description="Aminoglycoside phosphotransferase" evidence="1">
    <location>
        <begin position="5"/>
        <end position="112"/>
    </location>
</feature>
<gene>
    <name evidence="2" type="ORF">GCM10010420_01420</name>
</gene>
<accession>A0ABN3HL74</accession>
<name>A0ABN3HL74_9ACTN</name>
<reference evidence="2 3" key="1">
    <citation type="journal article" date="2019" name="Int. J. Syst. Evol. Microbiol.">
        <title>The Global Catalogue of Microorganisms (GCM) 10K type strain sequencing project: providing services to taxonomists for standard genome sequencing and annotation.</title>
        <authorList>
            <consortium name="The Broad Institute Genomics Platform"/>
            <consortium name="The Broad Institute Genome Sequencing Center for Infectious Disease"/>
            <person name="Wu L."/>
            <person name="Ma J."/>
        </authorList>
    </citation>
    <scope>NUCLEOTIDE SEQUENCE [LARGE SCALE GENOMIC DNA]</scope>
    <source>
        <strain evidence="2 3">JCM 6921</strain>
    </source>
</reference>
<evidence type="ECO:0000259" key="1">
    <source>
        <dbReference type="Pfam" id="PF01636"/>
    </source>
</evidence>
<protein>
    <submittedName>
        <fullName evidence="2">Phosphotransferase</fullName>
    </submittedName>
</protein>
<dbReference type="InterPro" id="IPR051678">
    <property type="entry name" value="AGP_Transferase"/>
</dbReference>
<dbReference type="InterPro" id="IPR011009">
    <property type="entry name" value="Kinase-like_dom_sf"/>
</dbReference>
<evidence type="ECO:0000313" key="3">
    <source>
        <dbReference type="Proteomes" id="UP001500058"/>
    </source>
</evidence>
<organism evidence="2 3">
    <name type="scientific">Streptomyces glaucosporus</name>
    <dbReference type="NCBI Taxonomy" id="284044"/>
    <lineage>
        <taxon>Bacteria</taxon>
        <taxon>Bacillati</taxon>
        <taxon>Actinomycetota</taxon>
        <taxon>Actinomycetes</taxon>
        <taxon>Kitasatosporales</taxon>
        <taxon>Streptomycetaceae</taxon>
        <taxon>Streptomyces</taxon>
    </lineage>
</organism>
<proteinExistence type="predicted"/>
<dbReference type="RefSeq" id="WP_344628792.1">
    <property type="nucleotide sequence ID" value="NZ_BAAATJ010000001.1"/>
</dbReference>
<dbReference type="Proteomes" id="UP001500058">
    <property type="component" value="Unassembled WGS sequence"/>
</dbReference>
<comment type="caution">
    <text evidence="2">The sequence shown here is derived from an EMBL/GenBank/DDBJ whole genome shotgun (WGS) entry which is preliminary data.</text>
</comment>
<evidence type="ECO:0000313" key="2">
    <source>
        <dbReference type="EMBL" id="GAA2383119.1"/>
    </source>
</evidence>
<sequence length="249" mass="26611">MWRTGKPLGSGRSADVYAIDDHWVLRRHRNGLDATAEAAVMTHLAEHGCPVPDVRLTVDGRPLPRTDLVMRRLYGPSMLQALVQGTITATEAGRILAGLLKRLHTVPARTSTDPSHRILHLDLHPDNVMLTPDGPMVIDWSNADEGPPALDWAMSALIIAQVAESGPFEGAGAEDVREVLASLLRHRAPAITLDGSGTGHLALARARRAADPAMSEAETAVLGPAVTLVLGLLAAEEAQGQSTRERNAR</sequence>
<dbReference type="Pfam" id="PF01636">
    <property type="entry name" value="APH"/>
    <property type="match status" value="2"/>
</dbReference>
<dbReference type="SUPFAM" id="SSF56112">
    <property type="entry name" value="Protein kinase-like (PK-like)"/>
    <property type="match status" value="1"/>
</dbReference>
<feature type="domain" description="Aminoglycoside phosphotransferase" evidence="1">
    <location>
        <begin position="115"/>
        <end position="158"/>
    </location>
</feature>
<dbReference type="PANTHER" id="PTHR21310:SF40">
    <property type="entry name" value="AMINOGLYCOSIDE PHOSPHOTRANSFERASE DOMAIN-CONTAINING PROTEIN-RELATED"/>
    <property type="match status" value="1"/>
</dbReference>
<dbReference type="InterPro" id="IPR002575">
    <property type="entry name" value="Aminoglycoside_PTrfase"/>
</dbReference>
<dbReference type="Gene3D" id="3.90.1200.10">
    <property type="match status" value="1"/>
</dbReference>
<keyword evidence="3" id="KW-1185">Reference proteome</keyword>